<proteinExistence type="predicted"/>
<evidence type="ECO:0000256" key="2">
    <source>
        <dbReference type="ARBA" id="ARBA00022485"/>
    </source>
</evidence>
<keyword evidence="5" id="KW-0408">Iron</keyword>
<keyword evidence="7" id="KW-0812">Transmembrane</keyword>
<evidence type="ECO:0000256" key="3">
    <source>
        <dbReference type="ARBA" id="ARBA00022723"/>
    </source>
</evidence>
<dbReference type="PROSITE" id="PS51379">
    <property type="entry name" value="4FE4S_FER_2"/>
    <property type="match status" value="1"/>
</dbReference>
<dbReference type="Proteomes" id="UP000267464">
    <property type="component" value="Unassembled WGS sequence"/>
</dbReference>
<dbReference type="PANTHER" id="PTHR30176:SF3">
    <property type="entry name" value="FERREDOXIN-TYPE PROTEIN NAPH"/>
    <property type="match status" value="1"/>
</dbReference>
<keyword evidence="2" id="KW-0004">4Fe-4S</keyword>
<evidence type="ECO:0000313" key="9">
    <source>
        <dbReference type="EMBL" id="RQP24936.1"/>
    </source>
</evidence>
<dbReference type="GO" id="GO:0051539">
    <property type="term" value="F:4 iron, 4 sulfur cluster binding"/>
    <property type="evidence" value="ECO:0007669"/>
    <property type="project" value="UniProtKB-KW"/>
</dbReference>
<dbReference type="InterPro" id="IPR032879">
    <property type="entry name" value="FixG_C"/>
</dbReference>
<keyword evidence="3" id="KW-0479">Metal-binding</keyword>
<keyword evidence="10" id="KW-1185">Reference proteome</keyword>
<feature type="transmembrane region" description="Helical" evidence="7">
    <location>
        <begin position="167"/>
        <end position="184"/>
    </location>
</feature>
<dbReference type="Gene3D" id="2.60.40.10">
    <property type="entry name" value="Immunoglobulins"/>
    <property type="match status" value="1"/>
</dbReference>
<dbReference type="PROSITE" id="PS00198">
    <property type="entry name" value="4FE4S_FER_1"/>
    <property type="match status" value="1"/>
</dbReference>
<name>A0A3N7HUF1_9BURK</name>
<keyword evidence="1" id="KW-0813">Transport</keyword>
<keyword evidence="7" id="KW-1133">Transmembrane helix</keyword>
<dbReference type="InterPro" id="IPR017896">
    <property type="entry name" value="4Fe4S_Fe-S-bd"/>
</dbReference>
<dbReference type="InterPro" id="IPR009051">
    <property type="entry name" value="Helical_ferredxn"/>
</dbReference>
<organism evidence="9 10">
    <name type="scientific">Piscinibacter terrae</name>
    <dbReference type="NCBI Taxonomy" id="2496871"/>
    <lineage>
        <taxon>Bacteria</taxon>
        <taxon>Pseudomonadati</taxon>
        <taxon>Pseudomonadota</taxon>
        <taxon>Betaproteobacteria</taxon>
        <taxon>Burkholderiales</taxon>
        <taxon>Sphaerotilaceae</taxon>
        <taxon>Piscinibacter</taxon>
    </lineage>
</organism>
<evidence type="ECO:0000256" key="4">
    <source>
        <dbReference type="ARBA" id="ARBA00022982"/>
    </source>
</evidence>
<dbReference type="InterPro" id="IPR014116">
    <property type="entry name" value="Cyt_c_oxidase_cbb3_FixG"/>
</dbReference>
<dbReference type="InterPro" id="IPR013783">
    <property type="entry name" value="Ig-like_fold"/>
</dbReference>
<dbReference type="RefSeq" id="WP_124539843.1">
    <property type="nucleotide sequence ID" value="NZ_QUSW01000002.1"/>
</dbReference>
<feature type="transmembrane region" description="Helical" evidence="7">
    <location>
        <begin position="46"/>
        <end position="66"/>
    </location>
</feature>
<feature type="domain" description="4Fe-4S ferredoxin-type" evidence="8">
    <location>
        <begin position="265"/>
        <end position="293"/>
    </location>
</feature>
<dbReference type="Pfam" id="PF13746">
    <property type="entry name" value="Fer4_18"/>
    <property type="match status" value="1"/>
</dbReference>
<dbReference type="SUPFAM" id="SSF54862">
    <property type="entry name" value="4Fe-4S ferredoxins"/>
    <property type="match status" value="1"/>
</dbReference>
<dbReference type="GO" id="GO:0005886">
    <property type="term" value="C:plasma membrane"/>
    <property type="evidence" value="ECO:0007669"/>
    <property type="project" value="TreeGrafter"/>
</dbReference>
<dbReference type="PANTHER" id="PTHR30176">
    <property type="entry name" value="FERREDOXIN-TYPE PROTEIN NAPH"/>
    <property type="match status" value="1"/>
</dbReference>
<dbReference type="Gene3D" id="1.10.1060.10">
    <property type="entry name" value="Alpha-helical ferredoxin"/>
    <property type="match status" value="1"/>
</dbReference>
<evidence type="ECO:0000256" key="1">
    <source>
        <dbReference type="ARBA" id="ARBA00022448"/>
    </source>
</evidence>
<feature type="transmembrane region" description="Helical" evidence="7">
    <location>
        <begin position="348"/>
        <end position="368"/>
    </location>
</feature>
<dbReference type="Pfam" id="PF12801">
    <property type="entry name" value="Fer4_5"/>
    <property type="match status" value="1"/>
</dbReference>
<reference evidence="9 10" key="2">
    <citation type="submission" date="2018-12" db="EMBL/GenBank/DDBJ databases">
        <title>Rhizobacter gummiphilus sp. nov., a rubber-degrading bacterium isolated from the soil of a botanical garden in Japan.</title>
        <authorList>
            <person name="Shunsuke S.S."/>
        </authorList>
    </citation>
    <scope>NUCLEOTIDE SEQUENCE [LARGE SCALE GENOMIC DNA]</scope>
    <source>
        <strain evidence="9 10">S-16</strain>
    </source>
</reference>
<dbReference type="InterPro" id="IPR051684">
    <property type="entry name" value="Electron_Trans/Redox"/>
</dbReference>
<evidence type="ECO:0000259" key="8">
    <source>
        <dbReference type="PROSITE" id="PS51379"/>
    </source>
</evidence>
<keyword evidence="6" id="KW-0411">Iron-sulfur</keyword>
<dbReference type="InterPro" id="IPR017900">
    <property type="entry name" value="4Fe4S_Fe_S_CS"/>
</dbReference>
<accession>A0A3N7HUF1</accession>
<dbReference type="EMBL" id="QUSW01000002">
    <property type="protein sequence ID" value="RQP24936.1"/>
    <property type="molecule type" value="Genomic_DNA"/>
</dbReference>
<dbReference type="OrthoDB" id="9811700at2"/>
<dbReference type="Pfam" id="PF11614">
    <property type="entry name" value="FixG_C"/>
    <property type="match status" value="1"/>
</dbReference>
<comment type="caution">
    <text evidence="9">The sequence shown here is derived from an EMBL/GenBank/DDBJ whole genome shotgun (WGS) entry which is preliminary data.</text>
</comment>
<reference evidence="9 10" key="1">
    <citation type="submission" date="2018-08" db="EMBL/GenBank/DDBJ databases">
        <authorList>
            <person name="Khan S.A."/>
            <person name="Jeon C.O."/>
            <person name="Chun B.H."/>
            <person name="Jeong S.E."/>
        </authorList>
    </citation>
    <scope>NUCLEOTIDE SEQUENCE [LARGE SCALE GENOMIC DNA]</scope>
    <source>
        <strain evidence="9 10">S-16</strain>
    </source>
</reference>
<protein>
    <submittedName>
        <fullName evidence="9">Cytochrome c oxidase accessory protein CcoG</fullName>
    </submittedName>
</protein>
<feature type="transmembrane region" description="Helical" evidence="7">
    <location>
        <begin position="204"/>
        <end position="221"/>
    </location>
</feature>
<evidence type="ECO:0000256" key="6">
    <source>
        <dbReference type="ARBA" id="ARBA00023014"/>
    </source>
</evidence>
<dbReference type="GO" id="GO:0046872">
    <property type="term" value="F:metal ion binding"/>
    <property type="evidence" value="ECO:0007669"/>
    <property type="project" value="UniProtKB-KW"/>
</dbReference>
<evidence type="ECO:0000256" key="7">
    <source>
        <dbReference type="SAM" id="Phobius"/>
    </source>
</evidence>
<keyword evidence="4" id="KW-0249">Electron transport</keyword>
<dbReference type="NCBIfam" id="TIGR02745">
    <property type="entry name" value="ccoG_rdxA_fixG"/>
    <property type="match status" value="1"/>
</dbReference>
<dbReference type="AlphaFoldDB" id="A0A3N7HUF1"/>
<keyword evidence="7" id="KW-0472">Membrane</keyword>
<evidence type="ECO:0000256" key="5">
    <source>
        <dbReference type="ARBA" id="ARBA00023004"/>
    </source>
</evidence>
<evidence type="ECO:0000313" key="10">
    <source>
        <dbReference type="Proteomes" id="UP000267464"/>
    </source>
</evidence>
<sequence>MSSRSSSMARVIPIQPVPVEEPELVSLYAKQKTIYARSVKGWFAKWRWAMVWLTQVVFYGLPWLPWNGRQAVLFDLGARRFYIFDLVLYPQDFIYLTGLLVLSAFSLFFFTAVAGRLWCGYACPQTVYTEIFMWVERHVEGDRGERMRLDAGPWTANKLWRKSAKHAVWLTIGLWTGFTFVGYFTPIHALAAESFTLSFGPWEWFWVNFYGLATYGNAGFLREQVCKYMCPYARFQSAMFDHDTMIVSYDTERGEARGKRARGADLKAASLGDCIDCGLCVQVCPVGIDIRDGLQYECIACTACIDACNGVMDKMHYPRGLIRYATQNGLSQRLSRSQMFARVRRPRVLIYGAVLVAIAAGFVASLAMRHTLKVDVVRDRTTLARIVDRGSIENVYRLQLMNATEDGKHVRVSVTGIPGIDLAQPMELDLGPAQARWVTLAVRVPHAAAQAAGPGAHPIKFEVVESAARHSLVSEKSTFVVPR</sequence>
<gene>
    <name evidence="9" type="primary">ccoG</name>
    <name evidence="9" type="ORF">DZC73_08710</name>
</gene>
<feature type="transmembrane region" description="Helical" evidence="7">
    <location>
        <begin position="93"/>
        <end position="114"/>
    </location>
</feature>